<dbReference type="OrthoDB" id="2654423at2759"/>
<feature type="region of interest" description="Disordered" evidence="1">
    <location>
        <begin position="1"/>
        <end position="63"/>
    </location>
</feature>
<dbReference type="GeneID" id="6072346"/>
<dbReference type="HOGENOM" id="CLU_2886190_0_0_1"/>
<accession>B0CYM1</accession>
<dbReference type="InParanoid" id="B0CYM1"/>
<evidence type="ECO:0000313" key="3">
    <source>
        <dbReference type="Proteomes" id="UP000001194"/>
    </source>
</evidence>
<dbReference type="RefSeq" id="XP_001876738.1">
    <property type="nucleotide sequence ID" value="XM_001876703.1"/>
</dbReference>
<name>B0CYM1_LACBS</name>
<keyword evidence="3" id="KW-1185">Reference proteome</keyword>
<feature type="compositionally biased region" description="Basic residues" evidence="1">
    <location>
        <begin position="30"/>
        <end position="46"/>
    </location>
</feature>
<dbReference type="KEGG" id="lbc:LACBIDRAFT_311919"/>
<dbReference type="Proteomes" id="UP000001194">
    <property type="component" value="Unassembled WGS sequence"/>
</dbReference>
<evidence type="ECO:0000313" key="2">
    <source>
        <dbReference type="EMBL" id="EDR12474.1"/>
    </source>
</evidence>
<feature type="compositionally biased region" description="Basic residues" evidence="1">
    <location>
        <begin position="54"/>
        <end position="63"/>
    </location>
</feature>
<reference evidence="2 3" key="1">
    <citation type="journal article" date="2008" name="Nature">
        <title>The genome of Laccaria bicolor provides insights into mycorrhizal symbiosis.</title>
        <authorList>
            <person name="Martin F."/>
            <person name="Aerts A."/>
            <person name="Ahren D."/>
            <person name="Brun A."/>
            <person name="Danchin E.G.J."/>
            <person name="Duchaussoy F."/>
            <person name="Gibon J."/>
            <person name="Kohler A."/>
            <person name="Lindquist E."/>
            <person name="Pereda V."/>
            <person name="Salamov A."/>
            <person name="Shapiro H.J."/>
            <person name="Wuyts J."/>
            <person name="Blaudez D."/>
            <person name="Buee M."/>
            <person name="Brokstein P."/>
            <person name="Canbaeck B."/>
            <person name="Cohen D."/>
            <person name="Courty P.E."/>
            <person name="Coutinho P.M."/>
            <person name="Delaruelle C."/>
            <person name="Detter J.C."/>
            <person name="Deveau A."/>
            <person name="DiFazio S."/>
            <person name="Duplessis S."/>
            <person name="Fraissinet-Tachet L."/>
            <person name="Lucic E."/>
            <person name="Frey-Klett P."/>
            <person name="Fourrey C."/>
            <person name="Feussner I."/>
            <person name="Gay G."/>
            <person name="Grimwood J."/>
            <person name="Hoegger P.J."/>
            <person name="Jain P."/>
            <person name="Kilaru S."/>
            <person name="Labbe J."/>
            <person name="Lin Y.C."/>
            <person name="Legue V."/>
            <person name="Le Tacon F."/>
            <person name="Marmeisse R."/>
            <person name="Melayah D."/>
            <person name="Montanini B."/>
            <person name="Muratet M."/>
            <person name="Nehls U."/>
            <person name="Niculita-Hirzel H."/>
            <person name="Oudot-Le Secq M.P."/>
            <person name="Peter M."/>
            <person name="Quesneville H."/>
            <person name="Rajashekar B."/>
            <person name="Reich M."/>
            <person name="Rouhier N."/>
            <person name="Schmutz J."/>
            <person name="Yin T."/>
            <person name="Chalot M."/>
            <person name="Henrissat B."/>
            <person name="Kuees U."/>
            <person name="Lucas S."/>
            <person name="Van de Peer Y."/>
            <person name="Podila G.K."/>
            <person name="Polle A."/>
            <person name="Pukkila P.J."/>
            <person name="Richardson P.M."/>
            <person name="Rouze P."/>
            <person name="Sanders I.R."/>
            <person name="Stajich J.E."/>
            <person name="Tunlid A."/>
            <person name="Tuskan G."/>
            <person name="Grigoriev I.V."/>
        </authorList>
    </citation>
    <scope>NUCLEOTIDE SEQUENCE [LARGE SCALE GENOMIC DNA]</scope>
    <source>
        <strain evidence="3">S238N-H82 / ATCC MYA-4686</strain>
    </source>
</reference>
<evidence type="ECO:0000256" key="1">
    <source>
        <dbReference type="SAM" id="MobiDB-lite"/>
    </source>
</evidence>
<dbReference type="EMBL" id="DS547094">
    <property type="protein sequence ID" value="EDR12474.1"/>
    <property type="molecule type" value="Genomic_DNA"/>
</dbReference>
<protein>
    <submittedName>
        <fullName evidence="2">Predicted protein</fullName>
    </submittedName>
</protein>
<gene>
    <name evidence="2" type="ORF">LACBIDRAFT_311919</name>
</gene>
<sequence length="63" mass="7661">MPCPTLYHTSEEKAAARRATSKKYYEKHRVQINRRSRRKYKKKLQNIRKDTSRKGKIPRFSHT</sequence>
<organism evidence="3">
    <name type="scientific">Laccaria bicolor (strain S238N-H82 / ATCC MYA-4686)</name>
    <name type="common">Bicoloured deceiver</name>
    <name type="synonym">Laccaria laccata var. bicolor</name>
    <dbReference type="NCBI Taxonomy" id="486041"/>
    <lineage>
        <taxon>Eukaryota</taxon>
        <taxon>Fungi</taxon>
        <taxon>Dikarya</taxon>
        <taxon>Basidiomycota</taxon>
        <taxon>Agaricomycotina</taxon>
        <taxon>Agaricomycetes</taxon>
        <taxon>Agaricomycetidae</taxon>
        <taxon>Agaricales</taxon>
        <taxon>Agaricineae</taxon>
        <taxon>Hydnangiaceae</taxon>
        <taxon>Laccaria</taxon>
    </lineage>
</organism>
<dbReference type="AlphaFoldDB" id="B0CYM1"/>
<proteinExistence type="predicted"/>